<feature type="non-terminal residue" evidence="2">
    <location>
        <position position="1"/>
    </location>
</feature>
<name>A0AAD8ALQ4_DIPPU</name>
<accession>A0AAD8ALQ4</accession>
<reference evidence="2" key="1">
    <citation type="journal article" date="2023" name="IScience">
        <title>Live-bearing cockroach genome reveals convergent evolutionary mechanisms linked to viviparity in insects and beyond.</title>
        <authorList>
            <person name="Fouks B."/>
            <person name="Harrison M.C."/>
            <person name="Mikhailova A.A."/>
            <person name="Marchal E."/>
            <person name="English S."/>
            <person name="Carruthers M."/>
            <person name="Jennings E.C."/>
            <person name="Chiamaka E.L."/>
            <person name="Frigard R.A."/>
            <person name="Pippel M."/>
            <person name="Attardo G.M."/>
            <person name="Benoit J.B."/>
            <person name="Bornberg-Bauer E."/>
            <person name="Tobe S.S."/>
        </authorList>
    </citation>
    <scope>NUCLEOTIDE SEQUENCE</scope>
    <source>
        <strain evidence="2">Stay&amp;Tobe</strain>
    </source>
</reference>
<sequence length="265" mass="30801">LMCLKDIRVDKNNLLRATTDYSQNSRSTCFAEVGQPFFQEVIEMLEHRWEKCVNLLCVKLRRGIEQYGESVLETMNDKISKECQFKKHMKVLRNGITVLRDIEQYGESVLVTMNDKISSEFPQIGIGLCDINLTFKKNVNLNTYEGPKERNNRIVNKSVSYNNMPNITETISMPQLNEKQDDYNISQVYITIQRLLDDDENTNCQQVRRKKRKYNEISKPPQNIPSINVYNPYDTLMDDTENADNINSSQSTKPLPHKPPPIFIP</sequence>
<feature type="non-terminal residue" evidence="2">
    <location>
        <position position="265"/>
    </location>
</feature>
<feature type="compositionally biased region" description="Polar residues" evidence="1">
    <location>
        <begin position="243"/>
        <end position="252"/>
    </location>
</feature>
<dbReference type="EMBL" id="JASPKZ010000016">
    <property type="protein sequence ID" value="KAJ9601449.1"/>
    <property type="molecule type" value="Genomic_DNA"/>
</dbReference>
<proteinExistence type="predicted"/>
<protein>
    <submittedName>
        <fullName evidence="2">Uncharacterized protein</fullName>
    </submittedName>
</protein>
<gene>
    <name evidence="2" type="ORF">L9F63_000397</name>
</gene>
<evidence type="ECO:0000313" key="3">
    <source>
        <dbReference type="Proteomes" id="UP001233999"/>
    </source>
</evidence>
<feature type="compositionally biased region" description="Polar residues" evidence="1">
    <location>
        <begin position="220"/>
        <end position="229"/>
    </location>
</feature>
<organism evidence="2 3">
    <name type="scientific">Diploptera punctata</name>
    <name type="common">Pacific beetle cockroach</name>
    <dbReference type="NCBI Taxonomy" id="6984"/>
    <lineage>
        <taxon>Eukaryota</taxon>
        <taxon>Metazoa</taxon>
        <taxon>Ecdysozoa</taxon>
        <taxon>Arthropoda</taxon>
        <taxon>Hexapoda</taxon>
        <taxon>Insecta</taxon>
        <taxon>Pterygota</taxon>
        <taxon>Neoptera</taxon>
        <taxon>Polyneoptera</taxon>
        <taxon>Dictyoptera</taxon>
        <taxon>Blattodea</taxon>
        <taxon>Blaberoidea</taxon>
        <taxon>Blaberidae</taxon>
        <taxon>Diplopterinae</taxon>
        <taxon>Diploptera</taxon>
    </lineage>
</organism>
<dbReference type="Proteomes" id="UP001233999">
    <property type="component" value="Unassembled WGS sequence"/>
</dbReference>
<evidence type="ECO:0000313" key="2">
    <source>
        <dbReference type="EMBL" id="KAJ9601449.1"/>
    </source>
</evidence>
<dbReference type="AlphaFoldDB" id="A0AAD8ALQ4"/>
<keyword evidence="3" id="KW-1185">Reference proteome</keyword>
<reference evidence="2" key="2">
    <citation type="submission" date="2023-05" db="EMBL/GenBank/DDBJ databases">
        <authorList>
            <person name="Fouks B."/>
        </authorList>
    </citation>
    <scope>NUCLEOTIDE SEQUENCE</scope>
    <source>
        <strain evidence="2">Stay&amp;Tobe</strain>
        <tissue evidence="2">Testes</tissue>
    </source>
</reference>
<comment type="caution">
    <text evidence="2">The sequence shown here is derived from an EMBL/GenBank/DDBJ whole genome shotgun (WGS) entry which is preliminary data.</text>
</comment>
<feature type="region of interest" description="Disordered" evidence="1">
    <location>
        <begin position="208"/>
        <end position="265"/>
    </location>
</feature>
<evidence type="ECO:0000256" key="1">
    <source>
        <dbReference type="SAM" id="MobiDB-lite"/>
    </source>
</evidence>